<name>A0A976FGL4_BRELC</name>
<dbReference type="Proteomes" id="UP000294530">
    <property type="component" value="Unassembled WGS sequence"/>
</dbReference>
<dbReference type="Pfam" id="PF16206">
    <property type="entry name" value="Mon2_C"/>
    <property type="match status" value="1"/>
</dbReference>
<protein>
    <recommendedName>
        <fullName evidence="5">Protein MON2 homolog</fullName>
    </recommendedName>
</protein>
<proteinExistence type="predicted"/>
<dbReference type="OrthoDB" id="294853at2759"/>
<dbReference type="InterPro" id="IPR032629">
    <property type="entry name" value="DCB_dom"/>
</dbReference>
<dbReference type="PANTHER" id="PTHR34199:SF4">
    <property type="entry name" value="ARM REPEAT SUPERFAMILY PROTEIN"/>
    <property type="match status" value="1"/>
</dbReference>
<dbReference type="KEGG" id="blac:94344593"/>
<dbReference type="InterPro" id="IPR032817">
    <property type="entry name" value="Mon2_C"/>
</dbReference>
<organism evidence="3 4">
    <name type="scientific">Bremia lactucae</name>
    <name type="common">Lettuce downy mildew</name>
    <dbReference type="NCBI Taxonomy" id="4779"/>
    <lineage>
        <taxon>Eukaryota</taxon>
        <taxon>Sar</taxon>
        <taxon>Stramenopiles</taxon>
        <taxon>Oomycota</taxon>
        <taxon>Peronosporomycetes</taxon>
        <taxon>Peronosporales</taxon>
        <taxon>Peronosporaceae</taxon>
        <taxon>Bremia</taxon>
    </lineage>
</organism>
<feature type="domain" description="Mon2/Sec7/BIG1-like dimerisation and cyclophilin-binding" evidence="2">
    <location>
        <begin position="3"/>
        <end position="207"/>
    </location>
</feature>
<reference evidence="3 4" key="1">
    <citation type="journal article" date="2021" name="Genome Biol.">
        <title>AFLAP: assembly-free linkage analysis pipeline using k-mers from genome sequencing data.</title>
        <authorList>
            <person name="Fletcher K."/>
            <person name="Zhang L."/>
            <person name="Gil J."/>
            <person name="Han R."/>
            <person name="Cavanaugh K."/>
            <person name="Michelmore R."/>
        </authorList>
    </citation>
    <scope>NUCLEOTIDE SEQUENCE [LARGE SCALE GENOMIC DNA]</scope>
    <source>
        <strain evidence="3 4">SF5</strain>
    </source>
</reference>
<dbReference type="SUPFAM" id="SSF48371">
    <property type="entry name" value="ARM repeat"/>
    <property type="match status" value="1"/>
</dbReference>
<feature type="domain" description="Mon2 C-terminal" evidence="1">
    <location>
        <begin position="1035"/>
        <end position="1212"/>
    </location>
</feature>
<dbReference type="GeneID" id="94344593"/>
<evidence type="ECO:0000259" key="2">
    <source>
        <dbReference type="Pfam" id="PF16213"/>
    </source>
</evidence>
<dbReference type="EMBL" id="SHOA02000018">
    <property type="protein sequence ID" value="TDH66266.1"/>
    <property type="molecule type" value="Genomic_DNA"/>
</dbReference>
<dbReference type="Pfam" id="PF16213">
    <property type="entry name" value="DCB"/>
    <property type="match status" value="1"/>
</dbReference>
<accession>A0A976FGL4</accession>
<evidence type="ECO:0000313" key="3">
    <source>
        <dbReference type="EMBL" id="TDH66266.1"/>
    </source>
</evidence>
<keyword evidence="4" id="KW-1185">Reference proteome</keyword>
<evidence type="ECO:0000259" key="1">
    <source>
        <dbReference type="Pfam" id="PF16206"/>
    </source>
</evidence>
<comment type="caution">
    <text evidence="3">The sequence shown here is derived from an EMBL/GenBank/DDBJ whole genome shotgun (WGS) entry which is preliminary data.</text>
</comment>
<sequence length="1665" mass="184997">MDFLRQVATDLHALRTEAKRKYPVVKEAVDRALETLPSLQQQYAALVRVEKQAPGPGHCLFQSDSVLRPFLLACNHTNASHKILLLAFSSIQRLVSWDAIAPASVSSILRVLQIQAEKTTYADVQVKLLQTLLQLMTLAYEETKNREMCADGMVVERHVIGNEEVVMQAIWICVYLHASSSSASSLVGNTAAMTIRQIVSLAFRHVDASADAKHVSVLLFQDLCAMSRDEQGLYVKRTLMSSMSAALGVELLETIITSYYAYFRLDLELRAVLKQQMTRVVQSVLESGCHERHGGGTVGSGIMGPTHSSITTSTITGTATLSFPLLVRGMRLASTLLSHFADCLDRECTFILHILLEIIATGTYTAVDTSSKSSLALIKTVDSKFHATNAIATFKDAKQLLVSSSSANTFHASVNYVTWPVLLSLEVLNRICLEPTMVAAMVQSSDSVLVAMIRTTSSVILTSTPLDFRPQGVEMRSGLELLNDHETPVLQPFYMAIRVAASCQCNMTAAVLELSRDTCQEAMCEQLASTCVAVIAPAVMQSMNCVVRYCREVEVVSMALKSYHVLATVASRLRTHMESSRARKTWGKPMDDIVLTCLRALCGFSFPLPDGICGNGKGGVSSPKNASELIEDSGSEDGESCNVVITWREVQAMKALCGAAHVMENELSQHEWCILLEAFEIIVGLTDLKLKHGQQKLPSKSYRISTFRVENEDVEQQLYMLGTSLIEFFRNAVKLEQEAVTILLDAVRRVSWTQVGLPIPRQDIAIDIDAKTTLRPESLHQDDNDAFQVVSTHQMRIYQSYLGVGLTGTGSFVPCFALRMLTQLAGSDTRCFQLVMHELVLMSTFRPQLPFQASQFPQLDQFQVFTTDCILQLMQTALQQSSHSVSLVKTHKSSPVDIREALEWDQHELLAPLVNLARSDQKDRLFTGLLELLNACGHLIKAGWPLIFAAIQEACEKGDAKTQVVAFKCLRVIVDDFMVALPSAYLGDCIQCIGRFGSQAKDVNISLTAVNELWTVADVLGKPMKLNVTTSRHDQWGSIFTEFSHVALDSRAEVRNSALNSLFGTAVTYGSQFELKEWQFFMNSTVLPLATKFCETTSSTTCTESFLQHHSRDSPEKQWNESRVLLLTGISRVLETNGPFLLQFTSWFESMWHDLLYHVAKNAAFGVPHEVVLAAIKTLQTLLQVSSAGDLDLLAQSQPVRAGVGMRVVGGALLSSSMPVSAHVTNRRPTSLYRDPALWNEAFSTLLHLCDERQLAALQDKEHVRLWCEDDEQEIASAVVAVLVALYLQAKDFEFKERTEAVEKMLHVFRVLVFRHVLEPLSTIKITMITSTSLQSRVLNAFEACQSFASHPAVHCIVLDQVIEYIQESSKKELVFFTRHALTTLGKLYVRVSMEARNDRFLAILFCIQPFLPCARVSCSSLCNEFETAAQKARTQLWKYALKVLVLLISNGLVAVRLAEACWRPLLATIVAFVEPQSGNFPSCVQSEEDQVVVLSLLECIVNSFTKLLRESDEHIQKHSRAFLHELVAVLCSGINAVHYDKLMLQCCVGQLTTLCLQVLDKDMALFLQKQFVTCCKMAMQHFMTFENGFDSTILMKNKDIVAAQETVVVLLTSILEAALPRSCVLELYSSLCGCITSSDEEVRQWVQRLLLRLEDDSLVVLGMK</sequence>
<dbReference type="InterPro" id="IPR016024">
    <property type="entry name" value="ARM-type_fold"/>
</dbReference>
<evidence type="ECO:0008006" key="5">
    <source>
        <dbReference type="Google" id="ProtNLM"/>
    </source>
</evidence>
<gene>
    <name evidence="3" type="ORF">CCR75_000816</name>
</gene>
<dbReference type="PANTHER" id="PTHR34199">
    <property type="entry name" value="NUMOD3 MOTIF FAMILY PROTEIN, EXPRESSED"/>
    <property type="match status" value="1"/>
</dbReference>
<dbReference type="RefSeq" id="XP_067815765.1">
    <property type="nucleotide sequence ID" value="XM_067958922.1"/>
</dbReference>
<evidence type="ECO:0000313" key="4">
    <source>
        <dbReference type="Proteomes" id="UP000294530"/>
    </source>
</evidence>